<dbReference type="OrthoDB" id="3793592at2759"/>
<dbReference type="Proteomes" id="UP000800035">
    <property type="component" value="Unassembled WGS sequence"/>
</dbReference>
<evidence type="ECO:0000313" key="2">
    <source>
        <dbReference type="Proteomes" id="UP000800035"/>
    </source>
</evidence>
<protein>
    <submittedName>
        <fullName evidence="1">Uncharacterized protein</fullName>
    </submittedName>
</protein>
<reference evidence="1" key="1">
    <citation type="journal article" date="2020" name="Stud. Mycol.">
        <title>101 Dothideomycetes genomes: a test case for predicting lifestyles and emergence of pathogens.</title>
        <authorList>
            <person name="Haridas S."/>
            <person name="Albert R."/>
            <person name="Binder M."/>
            <person name="Bloem J."/>
            <person name="Labutti K."/>
            <person name="Salamov A."/>
            <person name="Andreopoulos B."/>
            <person name="Baker S."/>
            <person name="Barry K."/>
            <person name="Bills G."/>
            <person name="Bluhm B."/>
            <person name="Cannon C."/>
            <person name="Castanera R."/>
            <person name="Culley D."/>
            <person name="Daum C."/>
            <person name="Ezra D."/>
            <person name="Gonzalez J."/>
            <person name="Henrissat B."/>
            <person name="Kuo A."/>
            <person name="Liang C."/>
            <person name="Lipzen A."/>
            <person name="Lutzoni F."/>
            <person name="Magnuson J."/>
            <person name="Mondo S."/>
            <person name="Nolan M."/>
            <person name="Ohm R."/>
            <person name="Pangilinan J."/>
            <person name="Park H.-J."/>
            <person name="Ramirez L."/>
            <person name="Alfaro M."/>
            <person name="Sun H."/>
            <person name="Tritt A."/>
            <person name="Yoshinaga Y."/>
            <person name="Zwiers L.-H."/>
            <person name="Turgeon B."/>
            <person name="Goodwin S."/>
            <person name="Spatafora J."/>
            <person name="Crous P."/>
            <person name="Grigoriev I."/>
        </authorList>
    </citation>
    <scope>NUCLEOTIDE SEQUENCE</scope>
    <source>
        <strain evidence="1">CBS 675.92</strain>
    </source>
</reference>
<name>A0A6A5TMK5_9PLEO</name>
<dbReference type="AlphaFoldDB" id="A0A6A5TMK5"/>
<dbReference type="EMBL" id="ML977000">
    <property type="protein sequence ID" value="KAF1954103.1"/>
    <property type="molecule type" value="Genomic_DNA"/>
</dbReference>
<organism evidence="1 2">
    <name type="scientific">Byssothecium circinans</name>
    <dbReference type="NCBI Taxonomy" id="147558"/>
    <lineage>
        <taxon>Eukaryota</taxon>
        <taxon>Fungi</taxon>
        <taxon>Dikarya</taxon>
        <taxon>Ascomycota</taxon>
        <taxon>Pezizomycotina</taxon>
        <taxon>Dothideomycetes</taxon>
        <taxon>Pleosporomycetidae</taxon>
        <taxon>Pleosporales</taxon>
        <taxon>Massarineae</taxon>
        <taxon>Massarinaceae</taxon>
        <taxon>Byssothecium</taxon>
    </lineage>
</organism>
<keyword evidence="2" id="KW-1185">Reference proteome</keyword>
<accession>A0A6A5TMK5</accession>
<gene>
    <name evidence="1" type="ORF">CC80DRAFT_506532</name>
</gene>
<proteinExistence type="predicted"/>
<sequence>MALRLPNNFDRANTIDKAPTTPFSSLPSMECSAQFKDPICTKPFDQWRPRGGGAERDIFRYFKIFPIEEAAFLTLWAAKRPTSGYLSHDENGTLVFRISSTHLSELATMGISGVNSVVPDVDAQWLQVCDREGASWLTQFRHRDIRHFPSELFDTTGRPITANGRVGWFGLSALSVQDFVQRQT</sequence>
<evidence type="ECO:0000313" key="1">
    <source>
        <dbReference type="EMBL" id="KAF1954103.1"/>
    </source>
</evidence>